<dbReference type="Gene3D" id="3.90.180.10">
    <property type="entry name" value="Medium-chain alcohol dehydrogenases, catalytic domain"/>
    <property type="match status" value="1"/>
</dbReference>
<evidence type="ECO:0000313" key="5">
    <source>
        <dbReference type="Proteomes" id="UP000294555"/>
    </source>
</evidence>
<keyword evidence="5" id="KW-1185">Reference proteome</keyword>
<evidence type="ECO:0000313" key="4">
    <source>
        <dbReference type="EMBL" id="TCL03171.1"/>
    </source>
</evidence>
<evidence type="ECO:0000256" key="1">
    <source>
        <dbReference type="ARBA" id="ARBA00023002"/>
    </source>
</evidence>
<dbReference type="OrthoDB" id="9773078at2"/>
<keyword evidence="1" id="KW-0560">Oxidoreductase</keyword>
<dbReference type="InterPro" id="IPR013149">
    <property type="entry name" value="ADH-like_C"/>
</dbReference>
<dbReference type="PANTHER" id="PTHR43401">
    <property type="entry name" value="L-THREONINE 3-DEHYDROGENASE"/>
    <property type="match status" value="1"/>
</dbReference>
<feature type="domain" description="Alcohol dehydrogenase-like C-terminal" evidence="2">
    <location>
        <begin position="197"/>
        <end position="278"/>
    </location>
</feature>
<dbReference type="EMBL" id="SJOI01000001">
    <property type="protein sequence ID" value="TCL03171.1"/>
    <property type="molecule type" value="Genomic_DNA"/>
</dbReference>
<dbReference type="PANTHER" id="PTHR43401:SF2">
    <property type="entry name" value="L-THREONINE 3-DEHYDROGENASE"/>
    <property type="match status" value="1"/>
</dbReference>
<dbReference type="Gene3D" id="3.40.50.720">
    <property type="entry name" value="NAD(P)-binding Rossmann-like Domain"/>
    <property type="match status" value="1"/>
</dbReference>
<dbReference type="AlphaFoldDB" id="A0A4R1NC61"/>
<sequence length="321" mass="33899">MKAIRLYGVGDIRVEDVPPPRPGPLEVRLKVLAAGICGSDVHNLRTGQWISRTPSIPGHEFCAEVLECGDGVRDFIPGDRVVADSRVWCGNCPACERGDLNLCDHLGFVGEVCDGGFAEQTVLPARSLIKVCSDLPAAIAALSEPLGVALRAVNQLSAGPSDTVRVTGGGTIGGLAALLLHVVKGCRVQLIEPNAERYRLISRIVPLAEPGEFRLAVEATGIASVLNALVNTLTPGGRIASVGIFHGDVTLNVNRLVERELTLVGCSVFRDEQRQAIGLLPALRTSLMTISSPPIGLDEVPAAFDTLLAGKSPYLKTLITP</sequence>
<dbReference type="Pfam" id="PF00107">
    <property type="entry name" value="ADH_zinc_N"/>
    <property type="match status" value="1"/>
</dbReference>
<dbReference type="SUPFAM" id="SSF51735">
    <property type="entry name" value="NAD(P)-binding Rossmann-fold domains"/>
    <property type="match status" value="1"/>
</dbReference>
<evidence type="ECO:0000259" key="2">
    <source>
        <dbReference type="Pfam" id="PF00107"/>
    </source>
</evidence>
<name>A0A4R1NC61_9GAMM</name>
<protein>
    <submittedName>
        <fullName evidence="4">(R,R)-butanediol dehydrogenase/meso-butanediol dehydrogenase/diacetyl reductase</fullName>
    </submittedName>
</protein>
<dbReference type="GO" id="GO:0016491">
    <property type="term" value="F:oxidoreductase activity"/>
    <property type="evidence" value="ECO:0007669"/>
    <property type="project" value="UniProtKB-KW"/>
</dbReference>
<reference evidence="4 5" key="1">
    <citation type="submission" date="2019-02" db="EMBL/GenBank/DDBJ databases">
        <title>Investigation of anaerobic lignin degradation for improved lignocellulosic biofuels.</title>
        <authorList>
            <person name="Deangelis K."/>
        </authorList>
    </citation>
    <scope>NUCLEOTIDE SEQUENCE [LARGE SCALE GENOMIC DNA]</scope>
    <source>
        <strain evidence="4 5">159R</strain>
    </source>
</reference>
<accession>A0A4R1NC61</accession>
<dbReference type="Pfam" id="PF08240">
    <property type="entry name" value="ADH_N"/>
    <property type="match status" value="1"/>
</dbReference>
<dbReference type="InterPro" id="IPR013154">
    <property type="entry name" value="ADH-like_N"/>
</dbReference>
<evidence type="ECO:0000259" key="3">
    <source>
        <dbReference type="Pfam" id="PF08240"/>
    </source>
</evidence>
<organism evidence="4 5">
    <name type="scientific">Sodalis ligni</name>
    <dbReference type="NCBI Taxonomy" id="2697027"/>
    <lineage>
        <taxon>Bacteria</taxon>
        <taxon>Pseudomonadati</taxon>
        <taxon>Pseudomonadota</taxon>
        <taxon>Gammaproteobacteria</taxon>
        <taxon>Enterobacterales</taxon>
        <taxon>Bruguierivoracaceae</taxon>
        <taxon>Sodalis</taxon>
    </lineage>
</organism>
<dbReference type="InterPro" id="IPR036291">
    <property type="entry name" value="NAD(P)-bd_dom_sf"/>
</dbReference>
<dbReference type="Proteomes" id="UP000294555">
    <property type="component" value="Unassembled WGS sequence"/>
</dbReference>
<dbReference type="InterPro" id="IPR050129">
    <property type="entry name" value="Zn_alcohol_dh"/>
</dbReference>
<feature type="domain" description="Alcohol dehydrogenase-like N-terminal" evidence="3">
    <location>
        <begin position="24"/>
        <end position="131"/>
    </location>
</feature>
<dbReference type="SUPFAM" id="SSF50129">
    <property type="entry name" value="GroES-like"/>
    <property type="match status" value="1"/>
</dbReference>
<dbReference type="RefSeq" id="WP_132922066.1">
    <property type="nucleotide sequence ID" value="NZ_SJOI01000001.1"/>
</dbReference>
<proteinExistence type="predicted"/>
<dbReference type="InterPro" id="IPR011032">
    <property type="entry name" value="GroES-like_sf"/>
</dbReference>
<gene>
    <name evidence="4" type="ORF">EZJ58_1222</name>
</gene>
<comment type="caution">
    <text evidence="4">The sequence shown here is derived from an EMBL/GenBank/DDBJ whole genome shotgun (WGS) entry which is preliminary data.</text>
</comment>